<dbReference type="InParanoid" id="A0A2T3AE89"/>
<dbReference type="EMBL" id="KZ678403">
    <property type="protein sequence ID" value="PSR93912.1"/>
    <property type="molecule type" value="Genomic_DNA"/>
</dbReference>
<gene>
    <name evidence="1" type="ORF">BD289DRAFT_428252</name>
</gene>
<evidence type="ECO:0000313" key="1">
    <source>
        <dbReference type="EMBL" id="PSR93912.1"/>
    </source>
</evidence>
<dbReference type="AlphaFoldDB" id="A0A2T3AE89"/>
<accession>A0A2T3AE89</accession>
<evidence type="ECO:0000313" key="2">
    <source>
        <dbReference type="Proteomes" id="UP000241462"/>
    </source>
</evidence>
<name>A0A2T3AE89_9PEZI</name>
<reference evidence="1 2" key="1">
    <citation type="journal article" date="2018" name="Mycol. Prog.">
        <title>Coniella lustricola, a new species from submerged detritus.</title>
        <authorList>
            <person name="Raudabaugh D.B."/>
            <person name="Iturriaga T."/>
            <person name="Carver A."/>
            <person name="Mondo S."/>
            <person name="Pangilinan J."/>
            <person name="Lipzen A."/>
            <person name="He G."/>
            <person name="Amirebrahimi M."/>
            <person name="Grigoriev I.V."/>
            <person name="Miller A.N."/>
        </authorList>
    </citation>
    <scope>NUCLEOTIDE SEQUENCE [LARGE SCALE GENOMIC DNA]</scope>
    <source>
        <strain evidence="1 2">B22-T-1</strain>
    </source>
</reference>
<sequence length="81" mass="8833">MVPKSAKPVKFNTYKRRLMNSKETLQKSAYGSVCSSSRQATATTHSCFPLQHISGSCRRIHSPKGKLTRLSKSAVYSAGAS</sequence>
<keyword evidence="2" id="KW-1185">Reference proteome</keyword>
<protein>
    <submittedName>
        <fullName evidence="1">Uncharacterized protein</fullName>
    </submittedName>
</protein>
<dbReference type="Proteomes" id="UP000241462">
    <property type="component" value="Unassembled WGS sequence"/>
</dbReference>
<organism evidence="1 2">
    <name type="scientific">Coniella lustricola</name>
    <dbReference type="NCBI Taxonomy" id="2025994"/>
    <lineage>
        <taxon>Eukaryota</taxon>
        <taxon>Fungi</taxon>
        <taxon>Dikarya</taxon>
        <taxon>Ascomycota</taxon>
        <taxon>Pezizomycotina</taxon>
        <taxon>Sordariomycetes</taxon>
        <taxon>Sordariomycetidae</taxon>
        <taxon>Diaporthales</taxon>
        <taxon>Schizoparmaceae</taxon>
        <taxon>Coniella</taxon>
    </lineage>
</organism>
<proteinExistence type="predicted"/>